<sequence length="177" mass="20416">MDKFPLIWAGNPVGELTVEREALYTWFTARCHLPEEGLWCAWVVGAEGELRLGILEPNGEEASIRRRFSDHMTGPIGRLIRGEARPAMEEGSSWEAAEFPERLFRTPWLRRQLQGVKGAMTRREAETQHLAVPYDPHKPFPLAPMFCLASVRKLGDRPYVIYTFNKKEWPVLRPEKN</sequence>
<name>A0A830UBG4_9FIRM</name>
<organism evidence="1 2">
    <name type="scientific">Pusillibacter faecalis</name>
    <dbReference type="NCBI Taxonomy" id="2714358"/>
    <lineage>
        <taxon>Bacteria</taxon>
        <taxon>Bacillati</taxon>
        <taxon>Bacillota</taxon>
        <taxon>Clostridia</taxon>
        <taxon>Eubacteriales</taxon>
        <taxon>Oscillospiraceae</taxon>
        <taxon>Pusillibacter</taxon>
    </lineage>
</organism>
<dbReference type="AlphaFoldDB" id="A0A830UBG4"/>
<evidence type="ECO:0000313" key="1">
    <source>
        <dbReference type="EMBL" id="BCK85953.1"/>
    </source>
</evidence>
<proteinExistence type="predicted"/>
<dbReference type="EMBL" id="AP023421">
    <property type="protein sequence ID" value="BCK85953.1"/>
    <property type="molecule type" value="Genomic_DNA"/>
</dbReference>
<protein>
    <submittedName>
        <fullName evidence="1">Uncharacterized protein</fullName>
    </submittedName>
</protein>
<dbReference type="Proteomes" id="UP000679848">
    <property type="component" value="Plasmid pMM59_01"/>
</dbReference>
<gene>
    <name evidence="1" type="ORF">MM59RIKEN_32720</name>
</gene>
<keyword evidence="1" id="KW-0614">Plasmid</keyword>
<reference evidence="1" key="1">
    <citation type="submission" date="2020-09" db="EMBL/GenBank/DDBJ databases">
        <title>New species isolated from human feces.</title>
        <authorList>
            <person name="Kitahara M."/>
            <person name="Shigeno Y."/>
            <person name="Shime M."/>
            <person name="Matsumoto Y."/>
            <person name="Nakamura S."/>
            <person name="Motooka D."/>
            <person name="Fukuoka S."/>
            <person name="Nishikawa H."/>
            <person name="Benno Y."/>
        </authorList>
    </citation>
    <scope>NUCLEOTIDE SEQUENCE</scope>
    <source>
        <strain evidence="1">MM59</strain>
        <plasmid evidence="1">pMM59_01</plasmid>
    </source>
</reference>
<geneLocation type="plasmid" evidence="1 2">
    <name>pMM59_01</name>
</geneLocation>
<keyword evidence="2" id="KW-1185">Reference proteome</keyword>
<dbReference type="RefSeq" id="WP_187031941.1">
    <property type="nucleotide sequence ID" value="NZ_AP023421.1"/>
</dbReference>
<dbReference type="KEGG" id="pfaa:MM59RIKEN_32720"/>
<accession>A0A830UBG4</accession>
<evidence type="ECO:0000313" key="2">
    <source>
        <dbReference type="Proteomes" id="UP000679848"/>
    </source>
</evidence>